<accession>A0A2S9SKA4</accession>
<evidence type="ECO:0000313" key="2">
    <source>
        <dbReference type="Proteomes" id="UP000239065"/>
    </source>
</evidence>
<protein>
    <submittedName>
        <fullName evidence="1">Uncharacterized protein</fullName>
    </submittedName>
</protein>
<organism evidence="1 2">
    <name type="scientific">Aliarcobacter cryaerophilus</name>
    <dbReference type="NCBI Taxonomy" id="28198"/>
    <lineage>
        <taxon>Bacteria</taxon>
        <taxon>Pseudomonadati</taxon>
        <taxon>Campylobacterota</taxon>
        <taxon>Epsilonproteobacteria</taxon>
        <taxon>Campylobacterales</taxon>
        <taxon>Arcobacteraceae</taxon>
        <taxon>Aliarcobacter</taxon>
    </lineage>
</organism>
<dbReference type="AlphaFoldDB" id="A0A2S9SKA4"/>
<name>A0A2S9SKA4_9BACT</name>
<gene>
    <name evidence="1" type="ORF">CJ669_09805</name>
</gene>
<reference evidence="1 2" key="1">
    <citation type="submission" date="2017-09" db="EMBL/GenBank/DDBJ databases">
        <title>Reassesment of A. cryaerophilus.</title>
        <authorList>
            <person name="Perez-Cataluna A."/>
            <person name="Collado L."/>
            <person name="Salgado O."/>
            <person name="Lefinanco V."/>
            <person name="Figueras M.J."/>
        </authorList>
    </citation>
    <scope>NUCLEOTIDE SEQUENCE [LARGE SCALE GENOMIC DNA]</scope>
    <source>
        <strain evidence="1 2">LMG 9861</strain>
    </source>
</reference>
<dbReference type="Proteomes" id="UP000239065">
    <property type="component" value="Unassembled WGS sequence"/>
</dbReference>
<comment type="caution">
    <text evidence="1">The sequence shown here is derived from an EMBL/GenBank/DDBJ whole genome shotgun (WGS) entry which is preliminary data.</text>
</comment>
<evidence type="ECO:0000313" key="1">
    <source>
        <dbReference type="EMBL" id="PRM87006.1"/>
    </source>
</evidence>
<dbReference type="RefSeq" id="WP_105909774.1">
    <property type="nucleotide sequence ID" value="NZ_NXGJ01000016.1"/>
</dbReference>
<dbReference type="EMBL" id="NXGJ01000016">
    <property type="protein sequence ID" value="PRM87006.1"/>
    <property type="molecule type" value="Genomic_DNA"/>
</dbReference>
<proteinExistence type="predicted"/>
<sequence>MENTVVINKLLNRVGMKVFIKYFESFNNPKLTNNDIVELFEEDFTMKSKISRTSKARKLIRENALVDILEVIINAKKIDLETSEKAKLLIN</sequence>